<gene>
    <name evidence="7" type="ORF">QT716_09985</name>
</gene>
<evidence type="ECO:0000256" key="5">
    <source>
        <dbReference type="ARBA" id="ARBA00023136"/>
    </source>
</evidence>
<feature type="transmembrane region" description="Helical" evidence="6">
    <location>
        <begin position="300"/>
        <end position="325"/>
    </location>
</feature>
<keyword evidence="8" id="KW-1185">Reference proteome</keyword>
<comment type="caution">
    <text evidence="7">The sequence shown here is derived from an EMBL/GenBank/DDBJ whole genome shotgun (WGS) entry which is preliminary data.</text>
</comment>
<name>A0ABU4G1W8_9BACL</name>
<evidence type="ECO:0000256" key="3">
    <source>
        <dbReference type="ARBA" id="ARBA00022692"/>
    </source>
</evidence>
<evidence type="ECO:0000256" key="2">
    <source>
        <dbReference type="ARBA" id="ARBA00009773"/>
    </source>
</evidence>
<dbReference type="InterPro" id="IPR002549">
    <property type="entry name" value="AI-2E-like"/>
</dbReference>
<sequence length="338" mass="37800">MHTISRYSSELEGSPIKNSGAYKFFNANLAPLIPALVGGVFLFLVPPAAIAIIIAYFAAPVVKFVHHVFGLPRTLSTLLSMLFIIGIVAGVFVMATQGLIDTLPIVEHHIEPYIGNQDWSGVAITFLKENILTAGHSLVEHTVTFTGLLFQQVLTLFIFLVAFFFALRESEKDRFWFLVYFPASMRRQAHRLFKKAGELIGHFLSIEARLFCLTFLLLCTGFFLLSFSSPIGTAFVISLADSLPLLGTGLFLLPMIIFYFYTGNYLFGSAILLLYILTLVSRQIAESYLWASTFRVKPVHAFLITASSFYLFGLPGILLTPFLLFTAMKIRNHPKFIE</sequence>
<evidence type="ECO:0000313" key="7">
    <source>
        <dbReference type="EMBL" id="MDW0110365.1"/>
    </source>
</evidence>
<feature type="transmembrane region" description="Helical" evidence="6">
    <location>
        <begin position="266"/>
        <end position="285"/>
    </location>
</feature>
<dbReference type="Proteomes" id="UP001280629">
    <property type="component" value="Unassembled WGS sequence"/>
</dbReference>
<feature type="transmembrane region" description="Helical" evidence="6">
    <location>
        <begin position="32"/>
        <end position="57"/>
    </location>
</feature>
<dbReference type="Pfam" id="PF01594">
    <property type="entry name" value="AI-2E_transport"/>
    <property type="match status" value="1"/>
</dbReference>
<comment type="similarity">
    <text evidence="2">Belongs to the autoinducer-2 exporter (AI-2E) (TC 2.A.86) family.</text>
</comment>
<evidence type="ECO:0000256" key="1">
    <source>
        <dbReference type="ARBA" id="ARBA00004141"/>
    </source>
</evidence>
<feature type="transmembrane region" description="Helical" evidence="6">
    <location>
        <begin position="78"/>
        <end position="100"/>
    </location>
</feature>
<accession>A0ABU4G1W8</accession>
<feature type="transmembrane region" description="Helical" evidence="6">
    <location>
        <begin position="148"/>
        <end position="167"/>
    </location>
</feature>
<dbReference type="EMBL" id="JAUBDH010000005">
    <property type="protein sequence ID" value="MDW0110365.1"/>
    <property type="molecule type" value="Genomic_DNA"/>
</dbReference>
<protein>
    <submittedName>
        <fullName evidence="7">AI-2E family transporter</fullName>
    </submittedName>
</protein>
<keyword evidence="3 6" id="KW-0812">Transmembrane</keyword>
<keyword evidence="4 6" id="KW-1133">Transmembrane helix</keyword>
<keyword evidence="5 6" id="KW-0472">Membrane</keyword>
<reference evidence="7 8" key="1">
    <citation type="submission" date="2023-06" db="EMBL/GenBank/DDBJ databases">
        <title>Sporosarcina sp. nov., isolated from Korean traditional fermented seafood 'Jeotgal'.</title>
        <authorList>
            <person name="Yang A.-I."/>
            <person name="Shin N.-R."/>
        </authorList>
    </citation>
    <scope>NUCLEOTIDE SEQUENCE [LARGE SCALE GENOMIC DNA]</scope>
    <source>
        <strain evidence="7 8">KCTC3840</strain>
    </source>
</reference>
<comment type="subcellular location">
    <subcellularLocation>
        <location evidence="1">Membrane</location>
        <topology evidence="1">Multi-pass membrane protein</topology>
    </subcellularLocation>
</comment>
<organism evidence="7 8">
    <name type="scientific">Sporosarcina aquimarina</name>
    <dbReference type="NCBI Taxonomy" id="114975"/>
    <lineage>
        <taxon>Bacteria</taxon>
        <taxon>Bacillati</taxon>
        <taxon>Bacillota</taxon>
        <taxon>Bacilli</taxon>
        <taxon>Bacillales</taxon>
        <taxon>Caryophanaceae</taxon>
        <taxon>Sporosarcina</taxon>
    </lineage>
</organism>
<proteinExistence type="inferred from homology"/>
<feature type="transmembrane region" description="Helical" evidence="6">
    <location>
        <begin position="210"/>
        <end position="237"/>
    </location>
</feature>
<evidence type="ECO:0000313" key="8">
    <source>
        <dbReference type="Proteomes" id="UP001280629"/>
    </source>
</evidence>
<evidence type="ECO:0000256" key="6">
    <source>
        <dbReference type="SAM" id="Phobius"/>
    </source>
</evidence>
<evidence type="ECO:0000256" key="4">
    <source>
        <dbReference type="ARBA" id="ARBA00022989"/>
    </source>
</evidence>